<name>A0A1J0W333_9NOCA</name>
<gene>
    <name evidence="2" type="ORF">BOX37_25030</name>
</gene>
<evidence type="ECO:0000256" key="1">
    <source>
        <dbReference type="SAM" id="SignalP"/>
    </source>
</evidence>
<dbReference type="AlphaFoldDB" id="A0A1J0W333"/>
<dbReference type="EMBL" id="CP018082">
    <property type="protein sequence ID" value="APE38715.1"/>
    <property type="molecule type" value="Genomic_DNA"/>
</dbReference>
<dbReference type="KEGG" id="nsl:BOX37_25030"/>
<accession>A0A1J0W333</accession>
<protein>
    <submittedName>
        <fullName evidence="2">Uncharacterized protein</fullName>
    </submittedName>
</protein>
<reference evidence="2" key="1">
    <citation type="submission" date="2016-11" db="EMBL/GenBank/DDBJ databases">
        <authorList>
            <person name="Jaros S."/>
            <person name="Januszkiewicz K."/>
            <person name="Wedrychowicz H."/>
        </authorList>
    </citation>
    <scope>NUCLEOTIDE SEQUENCE [LARGE SCALE GENOMIC DNA]</scope>
    <source>
        <strain evidence="2">Y48</strain>
    </source>
</reference>
<organism evidence="2 3">
    <name type="scientific">Nocardia mangyaensis</name>
    <dbReference type="NCBI Taxonomy" id="2213200"/>
    <lineage>
        <taxon>Bacteria</taxon>
        <taxon>Bacillati</taxon>
        <taxon>Actinomycetota</taxon>
        <taxon>Actinomycetes</taxon>
        <taxon>Mycobacteriales</taxon>
        <taxon>Nocardiaceae</taxon>
        <taxon>Nocardia</taxon>
    </lineage>
</organism>
<feature type="signal peptide" evidence="1">
    <location>
        <begin position="1"/>
        <end position="19"/>
    </location>
</feature>
<feature type="chain" id="PRO_5009616819" evidence="1">
    <location>
        <begin position="20"/>
        <end position="148"/>
    </location>
</feature>
<evidence type="ECO:0000313" key="3">
    <source>
        <dbReference type="Proteomes" id="UP000183810"/>
    </source>
</evidence>
<keyword evidence="3" id="KW-1185">Reference proteome</keyword>
<evidence type="ECO:0000313" key="2">
    <source>
        <dbReference type="EMBL" id="APE38715.1"/>
    </source>
</evidence>
<keyword evidence="1" id="KW-0732">Signal</keyword>
<proteinExistence type="predicted"/>
<dbReference type="OrthoDB" id="4549231at2"/>
<sequence>MATMAATAALIGFSGPAAALPTDPTVQFTPTISRTPGANCAAILNAWTVPQPKSGEFGVKVKITQTGDFCQTYRVAVNWRNLDTGRTNGQSHRVVNGELEHAPDGVITGMGMGPGAGRVEAWIVTTDETLPEHQELEHISGRASFTLG</sequence>
<dbReference type="Proteomes" id="UP000183810">
    <property type="component" value="Chromosome"/>
</dbReference>